<evidence type="ECO:0000313" key="7">
    <source>
        <dbReference type="Ensembl" id="ENSONIP00000011382.2"/>
    </source>
</evidence>
<keyword evidence="8" id="KW-1185">Reference proteome</keyword>
<evidence type="ECO:0000313" key="8">
    <source>
        <dbReference type="Proteomes" id="UP000005207"/>
    </source>
</evidence>
<dbReference type="AlphaFoldDB" id="I3JR88"/>
<dbReference type="GO" id="GO:0008430">
    <property type="term" value="F:selenium binding"/>
    <property type="evidence" value="ECO:0007669"/>
    <property type="project" value="InterPro"/>
</dbReference>
<evidence type="ECO:0000256" key="2">
    <source>
        <dbReference type="ARBA" id="ARBA00022525"/>
    </source>
</evidence>
<evidence type="ECO:0000256" key="1">
    <source>
        <dbReference type="ARBA" id="ARBA00004613"/>
    </source>
</evidence>
<evidence type="ECO:0000256" key="4">
    <source>
        <dbReference type="ARBA" id="ARBA00022933"/>
    </source>
</evidence>
<dbReference type="PANTHER" id="PTHR10105">
    <property type="entry name" value="SELENOPROTEIN P"/>
    <property type="match status" value="1"/>
</dbReference>
<evidence type="ECO:0000256" key="5">
    <source>
        <dbReference type="ARBA" id="ARBA00023180"/>
    </source>
</evidence>
<protein>
    <recommendedName>
        <fullName evidence="6">Selenoprotein P N-terminal domain-containing protein</fullName>
    </recommendedName>
</protein>
<dbReference type="GO" id="GO:0005576">
    <property type="term" value="C:extracellular region"/>
    <property type="evidence" value="ECO:0007669"/>
    <property type="project" value="UniProtKB-SubCell"/>
</dbReference>
<dbReference type="GO" id="GO:0001887">
    <property type="term" value="P:selenium compound metabolic process"/>
    <property type="evidence" value="ECO:0007669"/>
    <property type="project" value="TreeGrafter"/>
</dbReference>
<accession>I3JR88</accession>
<evidence type="ECO:0000256" key="3">
    <source>
        <dbReference type="ARBA" id="ARBA00022729"/>
    </source>
</evidence>
<dbReference type="PANTHER" id="PTHR10105:SF4">
    <property type="entry name" value="SELENOPROTEIN P2"/>
    <property type="match status" value="1"/>
</dbReference>
<sequence length="135" mass="15619">MYWELKRSAPTGVPVFQQQPFQNDVWEALDGDKDDFLVYDRCGLLTFHIVMPYSFLHHPFVEAAIRATYQKNICNCTVSDQWKNVSTGINVGNKTGLIEKKTKTEKSSNYVLRTAVHLTEMRLTKNKVEIINQKH</sequence>
<proteinExistence type="predicted"/>
<comment type="subcellular location">
    <subcellularLocation>
        <location evidence="1">Secreted</location>
    </subcellularLocation>
</comment>
<dbReference type="eggNOG" id="ENOG502RY36">
    <property type="taxonomic scope" value="Eukaryota"/>
</dbReference>
<dbReference type="GeneTree" id="ENSGT00510000049326"/>
<reference evidence="7" key="2">
    <citation type="submission" date="2025-08" db="UniProtKB">
        <authorList>
            <consortium name="Ensembl"/>
        </authorList>
    </citation>
    <scope>IDENTIFICATION</scope>
</reference>
<dbReference type="InterPro" id="IPR007671">
    <property type="entry name" value="Selenoprotein-P_N"/>
</dbReference>
<reference evidence="7" key="3">
    <citation type="submission" date="2025-09" db="UniProtKB">
        <authorList>
            <consortium name="Ensembl"/>
        </authorList>
    </citation>
    <scope>IDENTIFICATION</scope>
</reference>
<name>I3JR88_ORENI</name>
<dbReference type="InParanoid" id="I3JR88"/>
<feature type="domain" description="Selenoprotein P N-terminal" evidence="6">
    <location>
        <begin position="1"/>
        <end position="110"/>
    </location>
</feature>
<dbReference type="Ensembl" id="ENSONIT00000011391.2">
    <property type="protein sequence ID" value="ENSONIP00000011382.2"/>
    <property type="gene ID" value="ENSONIG00000009050.2"/>
</dbReference>
<dbReference type="Proteomes" id="UP000005207">
    <property type="component" value="Linkage group LG18"/>
</dbReference>
<evidence type="ECO:0000259" key="6">
    <source>
        <dbReference type="Pfam" id="PF04592"/>
    </source>
</evidence>
<dbReference type="HOGENOM" id="CLU_064314_2_0_1"/>
<dbReference type="Pfam" id="PF04592">
    <property type="entry name" value="SelP_N"/>
    <property type="match status" value="1"/>
</dbReference>
<organism evidence="7 8">
    <name type="scientific">Oreochromis niloticus</name>
    <name type="common">Nile tilapia</name>
    <name type="synonym">Tilapia nilotica</name>
    <dbReference type="NCBI Taxonomy" id="8128"/>
    <lineage>
        <taxon>Eukaryota</taxon>
        <taxon>Metazoa</taxon>
        <taxon>Chordata</taxon>
        <taxon>Craniata</taxon>
        <taxon>Vertebrata</taxon>
        <taxon>Euteleostomi</taxon>
        <taxon>Actinopterygii</taxon>
        <taxon>Neopterygii</taxon>
        <taxon>Teleostei</taxon>
        <taxon>Neoteleostei</taxon>
        <taxon>Acanthomorphata</taxon>
        <taxon>Ovalentaria</taxon>
        <taxon>Cichlomorphae</taxon>
        <taxon>Cichliformes</taxon>
        <taxon>Cichlidae</taxon>
        <taxon>African cichlids</taxon>
        <taxon>Pseudocrenilabrinae</taxon>
        <taxon>Oreochromini</taxon>
        <taxon>Oreochromis</taxon>
    </lineage>
</organism>
<dbReference type="InterPro" id="IPR037941">
    <property type="entry name" value="SeP"/>
</dbReference>
<keyword evidence="5" id="KW-0325">Glycoprotein</keyword>
<reference evidence="8" key="1">
    <citation type="submission" date="2012-01" db="EMBL/GenBank/DDBJ databases">
        <title>The Genome Sequence of Oreochromis niloticus (Nile Tilapia).</title>
        <authorList>
            <consortium name="Broad Institute Genome Assembly Team"/>
            <consortium name="Broad Institute Sequencing Platform"/>
            <person name="Di Palma F."/>
            <person name="Johnson J."/>
            <person name="Lander E.S."/>
            <person name="Lindblad-Toh K."/>
        </authorList>
    </citation>
    <scope>NUCLEOTIDE SEQUENCE [LARGE SCALE GENOMIC DNA]</scope>
</reference>
<keyword evidence="2" id="KW-0964">Secreted</keyword>
<keyword evidence="4" id="KW-0712">Selenocysteine</keyword>
<dbReference type="STRING" id="8128.ENSONIP00000011382"/>
<keyword evidence="3" id="KW-0732">Signal</keyword>